<keyword evidence="3" id="KW-1185">Reference proteome</keyword>
<dbReference type="Proteomes" id="UP001380601">
    <property type="component" value="Unassembled WGS sequence"/>
</dbReference>
<feature type="region of interest" description="Disordered" evidence="1">
    <location>
        <begin position="255"/>
        <end position="346"/>
    </location>
</feature>
<feature type="compositionally biased region" description="Basic residues" evidence="1">
    <location>
        <begin position="331"/>
        <end position="346"/>
    </location>
</feature>
<reference evidence="2 3" key="1">
    <citation type="submission" date="2024-04" db="EMBL/GenBank/DDBJ databases">
        <title>Staphylococcus debuckii a clinical isolate.</title>
        <authorList>
            <person name="Magnan C."/>
            <person name="Plumet L."/>
            <person name="Morsli M."/>
            <person name="Molle V."/>
            <person name="Lavigne J.-P."/>
        </authorList>
    </citation>
    <scope>NUCLEOTIDE SEQUENCE [LARGE SCALE GENOMIC DNA]</scope>
    <source>
        <strain evidence="2 3">NSD001</strain>
    </source>
</reference>
<evidence type="ECO:0000313" key="3">
    <source>
        <dbReference type="Proteomes" id="UP001380601"/>
    </source>
</evidence>
<name>A0ABU9EXS7_9STAP</name>
<feature type="compositionally biased region" description="Basic and acidic residues" evidence="1">
    <location>
        <begin position="320"/>
        <end position="330"/>
    </location>
</feature>
<dbReference type="RefSeq" id="WP_341611175.1">
    <property type="nucleotide sequence ID" value="NZ_JBBWSC010000001.1"/>
</dbReference>
<evidence type="ECO:0000313" key="2">
    <source>
        <dbReference type="EMBL" id="MEL0537483.1"/>
    </source>
</evidence>
<proteinExistence type="predicted"/>
<dbReference type="EMBL" id="JBBWSC010000001">
    <property type="protein sequence ID" value="MEL0537483.1"/>
    <property type="molecule type" value="Genomic_DNA"/>
</dbReference>
<accession>A0ABU9EXS7</accession>
<gene>
    <name evidence="2" type="ORF">AADA34_01935</name>
</gene>
<comment type="caution">
    <text evidence="2">The sequence shown here is derived from an EMBL/GenBank/DDBJ whole genome shotgun (WGS) entry which is preliminary data.</text>
</comment>
<organism evidence="2 3">
    <name type="scientific">Staphylococcus debuckii</name>
    <dbReference type="NCBI Taxonomy" id="2044912"/>
    <lineage>
        <taxon>Bacteria</taxon>
        <taxon>Bacillati</taxon>
        <taxon>Bacillota</taxon>
        <taxon>Bacilli</taxon>
        <taxon>Bacillales</taxon>
        <taxon>Staphylococcaceae</taxon>
        <taxon>Staphylococcus</taxon>
    </lineage>
</organism>
<feature type="compositionally biased region" description="Basic and acidic residues" evidence="1">
    <location>
        <begin position="285"/>
        <end position="306"/>
    </location>
</feature>
<sequence>MKVNVTELLKKRLNKFDDNFKHYGDDMAYLTLTSRNDSTLKDLLGVQLLRNSDKETVAREIARLDLAILDNNVLTDIIKLKSVYIQDFEQNPTVEESNAIKAIKRDIEDNLNKIVNPPKSWTYTVSESAKLHFAAIYVDVQAKKKFELPATKTEFLKSHPELKEGDLVYKSIFRHREARDYSIEEIIEPRLQTAVFNPILEEHSDIYIKKGDIEELYKGKYDDFKVQVYLQTYEIGQGPEPEEVEVDEEVVETVDVKPEEVEASIEVDEMIKDARTNQENASKTDTSKDDNEKDKDKDSKKDDKKKGNNKSKKDKKKKSEKTENKKDKKKDTSKKKDSKKKNKKKK</sequence>
<protein>
    <submittedName>
        <fullName evidence="2">Uncharacterized protein</fullName>
    </submittedName>
</protein>
<feature type="compositionally biased region" description="Basic residues" evidence="1">
    <location>
        <begin position="307"/>
        <end position="319"/>
    </location>
</feature>
<evidence type="ECO:0000256" key="1">
    <source>
        <dbReference type="SAM" id="MobiDB-lite"/>
    </source>
</evidence>